<dbReference type="RefSeq" id="WP_395116082.1">
    <property type="nucleotide sequence ID" value="NZ_CP170721.1"/>
</dbReference>
<organism evidence="4">
    <name type="scientific">Rhodanobacter sp. FW102-FHT14D07</name>
    <dbReference type="NCBI Taxonomy" id="3351462"/>
    <lineage>
        <taxon>Bacteria</taxon>
        <taxon>Pseudomonadati</taxon>
        <taxon>Pseudomonadota</taxon>
        <taxon>Gammaproteobacteria</taxon>
        <taxon>Lysobacterales</taxon>
        <taxon>Rhodanobacteraceae</taxon>
        <taxon>Rhodanobacter</taxon>
    </lineage>
</organism>
<protein>
    <submittedName>
        <fullName evidence="4">OmpH family outer membrane protein</fullName>
    </submittedName>
</protein>
<dbReference type="SUPFAM" id="SSF111384">
    <property type="entry name" value="OmpH-like"/>
    <property type="match status" value="1"/>
</dbReference>
<comment type="similarity">
    <text evidence="1">Belongs to the Skp family.</text>
</comment>
<keyword evidence="2 3" id="KW-0732">Signal</keyword>
<reference evidence="4" key="1">
    <citation type="submission" date="2024-10" db="EMBL/GenBank/DDBJ databases">
        <authorList>
            <person name="Lesea H.P."/>
            <person name="Kuehl J.V."/>
            <person name="Chandonia J.-M."/>
        </authorList>
    </citation>
    <scope>NUCLEOTIDE SEQUENCE</scope>
    <source>
        <strain evidence="4">FW102-FHT14D07</strain>
    </source>
</reference>
<evidence type="ECO:0000256" key="2">
    <source>
        <dbReference type="ARBA" id="ARBA00022729"/>
    </source>
</evidence>
<dbReference type="SMART" id="SM00935">
    <property type="entry name" value="OmpH"/>
    <property type="match status" value="1"/>
</dbReference>
<dbReference type="InterPro" id="IPR024930">
    <property type="entry name" value="Skp_dom_sf"/>
</dbReference>
<sequence>MNLPRLTLAAALALATGLSVVPVQGAHAQSAQAADELGGNAVAGVCMLSREAVFAQSKVGKAASERLGQLAEQANSQLSNQRKPLDADIQAFQQKAASLTEDQRKQQGAALQQRMQTFQSQAGEQNERIQLTRAKVMQRIGQEAQPVVAASYKKHQCGLLLNRDAVLGGNTSNDLTSDVVQGLDAKLTTISFNLEPLPAKGAANGGAK</sequence>
<evidence type="ECO:0000256" key="3">
    <source>
        <dbReference type="SAM" id="SignalP"/>
    </source>
</evidence>
<evidence type="ECO:0000256" key="1">
    <source>
        <dbReference type="ARBA" id="ARBA00009091"/>
    </source>
</evidence>
<feature type="signal peptide" evidence="3">
    <location>
        <begin position="1"/>
        <end position="33"/>
    </location>
</feature>
<proteinExistence type="inferred from homology"/>
<dbReference type="PANTHER" id="PTHR35089:SF1">
    <property type="entry name" value="CHAPERONE PROTEIN SKP"/>
    <property type="match status" value="1"/>
</dbReference>
<dbReference type="EMBL" id="CP170721">
    <property type="protein sequence ID" value="XIA17679.1"/>
    <property type="molecule type" value="Genomic_DNA"/>
</dbReference>
<dbReference type="PANTHER" id="PTHR35089">
    <property type="entry name" value="CHAPERONE PROTEIN SKP"/>
    <property type="match status" value="1"/>
</dbReference>
<gene>
    <name evidence="4" type="ORF">ACFYG5_14080</name>
</gene>
<dbReference type="GO" id="GO:0005829">
    <property type="term" value="C:cytosol"/>
    <property type="evidence" value="ECO:0007669"/>
    <property type="project" value="TreeGrafter"/>
</dbReference>
<evidence type="ECO:0000313" key="4">
    <source>
        <dbReference type="EMBL" id="XIA17679.1"/>
    </source>
</evidence>
<dbReference type="InterPro" id="IPR005632">
    <property type="entry name" value="Chaperone_Skp"/>
</dbReference>
<dbReference type="Pfam" id="PF03938">
    <property type="entry name" value="OmpH"/>
    <property type="match status" value="1"/>
</dbReference>
<accession>A0AB74UQX0</accession>
<feature type="chain" id="PRO_5044491135" evidence="3">
    <location>
        <begin position="34"/>
        <end position="208"/>
    </location>
</feature>
<dbReference type="GO" id="GO:0051082">
    <property type="term" value="F:unfolded protein binding"/>
    <property type="evidence" value="ECO:0007669"/>
    <property type="project" value="InterPro"/>
</dbReference>
<dbReference type="AlphaFoldDB" id="A0AB74UQX0"/>
<dbReference type="GO" id="GO:0050821">
    <property type="term" value="P:protein stabilization"/>
    <property type="evidence" value="ECO:0007669"/>
    <property type="project" value="TreeGrafter"/>
</dbReference>
<name>A0AB74UQX0_9GAMM</name>
<dbReference type="Gene3D" id="3.30.910.20">
    <property type="entry name" value="Skp domain"/>
    <property type="match status" value="1"/>
</dbReference>